<dbReference type="RefSeq" id="WP_377289417.1">
    <property type="nucleotide sequence ID" value="NZ_JBHSBM010000019.1"/>
</dbReference>
<feature type="region of interest" description="Disordered" evidence="1">
    <location>
        <begin position="1"/>
        <end position="21"/>
    </location>
</feature>
<name>A0ABV8I7X9_9ACTN</name>
<reference evidence="3" key="1">
    <citation type="journal article" date="2019" name="Int. J. Syst. Evol. Microbiol.">
        <title>The Global Catalogue of Microorganisms (GCM) 10K type strain sequencing project: providing services to taxonomists for standard genome sequencing and annotation.</title>
        <authorList>
            <consortium name="The Broad Institute Genomics Platform"/>
            <consortium name="The Broad Institute Genome Sequencing Center for Infectious Disease"/>
            <person name="Wu L."/>
            <person name="Ma J."/>
        </authorList>
    </citation>
    <scope>NUCLEOTIDE SEQUENCE [LARGE SCALE GENOMIC DNA]</scope>
    <source>
        <strain evidence="3">TBRC 4489</strain>
    </source>
</reference>
<comment type="caution">
    <text evidence="2">The sequence shown here is derived from an EMBL/GenBank/DDBJ whole genome shotgun (WGS) entry which is preliminary data.</text>
</comment>
<gene>
    <name evidence="2" type="ORF">ACFOWE_18505</name>
</gene>
<sequence>MAPGTSSGLPRLPRPTARAPQDLYHLRKLRNRIAHYEPIHQRHLTADHTKLLRILSHISPETTDWVRANDRVPEVLARRADVCAAAVPTRF</sequence>
<dbReference type="EMBL" id="JBHSBM010000019">
    <property type="protein sequence ID" value="MFC4060299.1"/>
    <property type="molecule type" value="Genomic_DNA"/>
</dbReference>
<protein>
    <recommendedName>
        <fullName evidence="4">Abi-like protein</fullName>
    </recommendedName>
</protein>
<dbReference type="Proteomes" id="UP001595850">
    <property type="component" value="Unassembled WGS sequence"/>
</dbReference>
<accession>A0ABV8I7X9</accession>
<evidence type="ECO:0000256" key="1">
    <source>
        <dbReference type="SAM" id="MobiDB-lite"/>
    </source>
</evidence>
<organism evidence="2 3">
    <name type="scientific">Planomonospora corallina</name>
    <dbReference type="NCBI Taxonomy" id="1806052"/>
    <lineage>
        <taxon>Bacteria</taxon>
        <taxon>Bacillati</taxon>
        <taxon>Actinomycetota</taxon>
        <taxon>Actinomycetes</taxon>
        <taxon>Streptosporangiales</taxon>
        <taxon>Streptosporangiaceae</taxon>
        <taxon>Planomonospora</taxon>
    </lineage>
</organism>
<proteinExistence type="predicted"/>
<feature type="compositionally biased region" description="Low complexity" evidence="1">
    <location>
        <begin position="9"/>
        <end position="20"/>
    </location>
</feature>
<evidence type="ECO:0000313" key="2">
    <source>
        <dbReference type="EMBL" id="MFC4060299.1"/>
    </source>
</evidence>
<keyword evidence="3" id="KW-1185">Reference proteome</keyword>
<evidence type="ECO:0000313" key="3">
    <source>
        <dbReference type="Proteomes" id="UP001595850"/>
    </source>
</evidence>
<evidence type="ECO:0008006" key="4">
    <source>
        <dbReference type="Google" id="ProtNLM"/>
    </source>
</evidence>